<evidence type="ECO:0000259" key="14">
    <source>
        <dbReference type="PROSITE" id="PS50008"/>
    </source>
</evidence>
<dbReference type="EMBL" id="CM004396">
    <property type="protein sequence ID" value="OAY38416.1"/>
    <property type="molecule type" value="Genomic_DNA"/>
</dbReference>
<reference evidence="16" key="1">
    <citation type="journal article" date="2016" name="Nat. Biotechnol.">
        <title>Sequencing wild and cultivated cassava and related species reveals extensive interspecific hybridization and genetic diversity.</title>
        <authorList>
            <person name="Bredeson J.V."/>
            <person name="Lyons J.B."/>
            <person name="Prochnik S.E."/>
            <person name="Wu G.A."/>
            <person name="Ha C.M."/>
            <person name="Edsinger-Gonzales E."/>
            <person name="Grimwood J."/>
            <person name="Schmutz J."/>
            <person name="Rabbi I.Y."/>
            <person name="Egesi C."/>
            <person name="Nauluvula P."/>
            <person name="Lebot V."/>
            <person name="Ndunguru J."/>
            <person name="Mkamilo G."/>
            <person name="Bart R.S."/>
            <person name="Setter T.L."/>
            <person name="Gleadow R.M."/>
            <person name="Kulakow P."/>
            <person name="Ferguson M.E."/>
            <person name="Rounsley S."/>
            <person name="Rokhsar D.S."/>
        </authorList>
    </citation>
    <scope>NUCLEOTIDE SEQUENCE [LARGE SCALE GENOMIC DNA]</scope>
    <source>
        <strain evidence="16">cv. AM560-2</strain>
    </source>
</reference>
<evidence type="ECO:0000256" key="10">
    <source>
        <dbReference type="ARBA" id="ARBA00023224"/>
    </source>
</evidence>
<dbReference type="Gramene" id="Manes.10G012800.1.v8.1">
    <property type="protein sequence ID" value="Manes.10G012800.1.v8.1.CDS"/>
    <property type="gene ID" value="Manes.10G012800.v8.1"/>
</dbReference>
<keyword evidence="8 11" id="KW-0443">Lipid metabolism</keyword>
<dbReference type="PROSITE" id="PS50008">
    <property type="entry name" value="PIPLC_Y_DOMAIN"/>
    <property type="match status" value="1"/>
</dbReference>
<dbReference type="CDD" id="cd08599">
    <property type="entry name" value="PI-PLCc_plant"/>
    <property type="match status" value="1"/>
</dbReference>
<dbReference type="InterPro" id="IPR001711">
    <property type="entry name" value="PLipase_C_Pinositol-sp_Y"/>
</dbReference>
<dbReference type="Proteomes" id="UP000091857">
    <property type="component" value="Chromosome 10"/>
</dbReference>
<dbReference type="SUPFAM" id="SSF47473">
    <property type="entry name" value="EF-hand"/>
    <property type="match status" value="1"/>
</dbReference>
<sequence>MGSYKKVKKQKKSPDTTKDELGSYNYRMFNFFNRKFKITEAEPPADVKEIFAKFSGGQRQMSVEQFRRFLVLHQDLMDCTLADAQRIVEDLIKKRHHETKYKNRRGFTLEDFFHFLLFDDLNGPIIPQVHHDMTAPLSHYYIYTGHNSYLTGNQLSSDCSEVPIIRALKRGVRVIELDLWPGYTKDEILVLHGRTLTTPVPFVKCLKAIRDYAFVSSPYPVIITLEDHLTREHQAKAAELVTQTFGGMLYYPQSQSAGLVEFPSPESLKHRIIISTKPPKEYLESSGIKRKGSAGGKNSSEEEEEEAEAAGLEADGRSDNDQDDEEFDNKSEAAPEYRRLITIHAGKPKGALRDTLKVAVNQVRRLSMSEQELVRAATYYGADVVRFTQENILRVYPKGTRITSSNYKPLIGWMHGAQMIAFNMQGYGKSLWLMHGMFRANGGCGYVLKPDFLTQKGDEHFDPKRTLSVIKTLKVKMYLGDGWRLDFSHTYFDAYSPPDFYTKVYIVGVPADCAYKKTKIIEDNWAPVWNQEFTFPLTVPELALLRIEVREYDISEKDDFGGQTCLPVSEIRPGIRSVPLHDKKGEKFNNTRLLMKFEFV</sequence>
<keyword evidence="5" id="KW-1003">Cell membrane</keyword>
<evidence type="ECO:0000256" key="4">
    <source>
        <dbReference type="ARBA" id="ARBA00012368"/>
    </source>
</evidence>
<feature type="region of interest" description="Disordered" evidence="12">
    <location>
        <begin position="283"/>
        <end position="333"/>
    </location>
</feature>
<keyword evidence="10" id="KW-0807">Transducer</keyword>
<comment type="caution">
    <text evidence="15">The sequence shown here is derived from an EMBL/GenBank/DDBJ whole genome shotgun (WGS) entry which is preliminary data.</text>
</comment>
<evidence type="ECO:0000256" key="7">
    <source>
        <dbReference type="ARBA" id="ARBA00022963"/>
    </source>
</evidence>
<evidence type="ECO:0000256" key="5">
    <source>
        <dbReference type="ARBA" id="ARBA00022475"/>
    </source>
</evidence>
<dbReference type="Gene3D" id="3.20.20.190">
    <property type="entry name" value="Phosphatidylinositol (PI) phosphodiesterase"/>
    <property type="match status" value="1"/>
</dbReference>
<dbReference type="PANTHER" id="PTHR10336">
    <property type="entry name" value="PHOSPHOINOSITIDE-SPECIFIC PHOSPHOLIPASE C FAMILY PROTEIN"/>
    <property type="match status" value="1"/>
</dbReference>
<evidence type="ECO:0000256" key="12">
    <source>
        <dbReference type="SAM" id="MobiDB-lite"/>
    </source>
</evidence>
<dbReference type="SMART" id="SM00148">
    <property type="entry name" value="PLCXc"/>
    <property type="match status" value="1"/>
</dbReference>
<dbReference type="InterPro" id="IPR015359">
    <property type="entry name" value="PLC_EF-hand-like"/>
</dbReference>
<dbReference type="GO" id="GO:0016042">
    <property type="term" value="P:lipid catabolic process"/>
    <property type="evidence" value="ECO:0007669"/>
    <property type="project" value="UniProtKB-KW"/>
</dbReference>
<dbReference type="GO" id="GO:0004435">
    <property type="term" value="F:phosphatidylinositol-4,5-bisphosphate phospholipase C activity"/>
    <property type="evidence" value="ECO:0000318"/>
    <property type="project" value="GO_Central"/>
</dbReference>
<dbReference type="GO" id="GO:0048015">
    <property type="term" value="P:phosphatidylinositol-mediated signaling"/>
    <property type="evidence" value="ECO:0000318"/>
    <property type="project" value="GO_Central"/>
</dbReference>
<dbReference type="Pfam" id="PF09279">
    <property type="entry name" value="EF-hand_like"/>
    <property type="match status" value="1"/>
</dbReference>
<dbReference type="STRING" id="3983.A0A2C9V2B1"/>
<dbReference type="InterPro" id="IPR017946">
    <property type="entry name" value="PLC-like_Pdiesterase_TIM-brl"/>
</dbReference>
<evidence type="ECO:0000256" key="11">
    <source>
        <dbReference type="RuleBase" id="RU361133"/>
    </source>
</evidence>
<dbReference type="SUPFAM" id="SSF49562">
    <property type="entry name" value="C2 domain (Calcium/lipid-binding domain, CaLB)"/>
    <property type="match status" value="1"/>
</dbReference>
<evidence type="ECO:0000256" key="9">
    <source>
        <dbReference type="ARBA" id="ARBA00023136"/>
    </source>
</evidence>
<dbReference type="FunFam" id="2.60.40.150:FF:000060">
    <property type="entry name" value="Phosphoinositide phospholipase C"/>
    <property type="match status" value="1"/>
</dbReference>
<dbReference type="Pfam" id="PF00168">
    <property type="entry name" value="C2"/>
    <property type="match status" value="1"/>
</dbReference>
<proteinExistence type="predicted"/>
<evidence type="ECO:0000256" key="8">
    <source>
        <dbReference type="ARBA" id="ARBA00023098"/>
    </source>
</evidence>
<evidence type="ECO:0000313" key="15">
    <source>
        <dbReference type="EMBL" id="OAY38416.1"/>
    </source>
</evidence>
<dbReference type="PROSITE" id="PS50004">
    <property type="entry name" value="C2"/>
    <property type="match status" value="1"/>
</dbReference>
<comment type="cofactor">
    <cofactor evidence="2">
        <name>Ca(2+)</name>
        <dbReference type="ChEBI" id="CHEBI:29108"/>
    </cofactor>
</comment>
<comment type="subcellular location">
    <subcellularLocation>
        <location evidence="3">Cell membrane</location>
        <topology evidence="3">Peripheral membrane protein</topology>
    </subcellularLocation>
</comment>
<dbReference type="OrthoDB" id="269822at2759"/>
<dbReference type="InterPro" id="IPR000008">
    <property type="entry name" value="C2_dom"/>
</dbReference>
<keyword evidence="16" id="KW-1185">Reference proteome</keyword>
<keyword evidence="7 11" id="KW-0442">Lipid degradation</keyword>
<protein>
    <recommendedName>
        <fullName evidence="4 11">Phosphoinositide phospholipase C</fullName>
        <ecNumber evidence="4 11">3.1.4.11</ecNumber>
    </recommendedName>
</protein>
<dbReference type="GO" id="GO:0005886">
    <property type="term" value="C:plasma membrane"/>
    <property type="evidence" value="ECO:0000318"/>
    <property type="project" value="GO_Central"/>
</dbReference>
<dbReference type="SMART" id="SM00239">
    <property type="entry name" value="C2"/>
    <property type="match status" value="1"/>
</dbReference>
<feature type="domain" description="PI-PLC Y-box" evidence="14">
    <location>
        <begin position="367"/>
        <end position="453"/>
    </location>
</feature>
<keyword evidence="9" id="KW-0472">Membrane</keyword>
<dbReference type="EC" id="3.1.4.11" evidence="4 11"/>
<name>A0A2C9V2B1_MANES</name>
<evidence type="ECO:0000256" key="6">
    <source>
        <dbReference type="ARBA" id="ARBA00022801"/>
    </source>
</evidence>
<dbReference type="CDD" id="cd00275">
    <property type="entry name" value="C2_PLC_like"/>
    <property type="match status" value="1"/>
</dbReference>
<gene>
    <name evidence="15" type="ORF">MANES_10G012800v8</name>
</gene>
<evidence type="ECO:0000256" key="2">
    <source>
        <dbReference type="ARBA" id="ARBA00001913"/>
    </source>
</evidence>
<dbReference type="InterPro" id="IPR000909">
    <property type="entry name" value="PLipase_C_PInositol-sp_X_dom"/>
</dbReference>
<dbReference type="OMA" id="RMVAMHA"/>
<organism evidence="15 16">
    <name type="scientific">Manihot esculenta</name>
    <name type="common">Cassava</name>
    <name type="synonym">Jatropha manihot</name>
    <dbReference type="NCBI Taxonomy" id="3983"/>
    <lineage>
        <taxon>Eukaryota</taxon>
        <taxon>Viridiplantae</taxon>
        <taxon>Streptophyta</taxon>
        <taxon>Embryophyta</taxon>
        <taxon>Tracheophyta</taxon>
        <taxon>Spermatophyta</taxon>
        <taxon>Magnoliopsida</taxon>
        <taxon>eudicotyledons</taxon>
        <taxon>Gunneridae</taxon>
        <taxon>Pentapetalae</taxon>
        <taxon>rosids</taxon>
        <taxon>fabids</taxon>
        <taxon>Malpighiales</taxon>
        <taxon>Euphorbiaceae</taxon>
        <taxon>Crotonoideae</taxon>
        <taxon>Manihoteae</taxon>
        <taxon>Manihot</taxon>
    </lineage>
</organism>
<dbReference type="Gene3D" id="2.60.40.150">
    <property type="entry name" value="C2 domain"/>
    <property type="match status" value="1"/>
</dbReference>
<dbReference type="SUPFAM" id="SSF51695">
    <property type="entry name" value="PLC-like phosphodiesterases"/>
    <property type="match status" value="1"/>
</dbReference>
<dbReference type="Pfam" id="PF00387">
    <property type="entry name" value="PI-PLC-Y"/>
    <property type="match status" value="1"/>
</dbReference>
<accession>A0A2C9V2B1</accession>
<dbReference type="GO" id="GO:0051209">
    <property type="term" value="P:release of sequestered calcium ion into cytosol"/>
    <property type="evidence" value="ECO:0000318"/>
    <property type="project" value="GO_Central"/>
</dbReference>
<dbReference type="InterPro" id="IPR035892">
    <property type="entry name" value="C2_domain_sf"/>
</dbReference>
<dbReference type="Pfam" id="PF00388">
    <property type="entry name" value="PI-PLC-X"/>
    <property type="match status" value="1"/>
</dbReference>
<feature type="domain" description="C2" evidence="13">
    <location>
        <begin position="455"/>
        <end position="582"/>
    </location>
</feature>
<evidence type="ECO:0000256" key="1">
    <source>
        <dbReference type="ARBA" id="ARBA00001195"/>
    </source>
</evidence>
<evidence type="ECO:0000256" key="3">
    <source>
        <dbReference type="ARBA" id="ARBA00004202"/>
    </source>
</evidence>
<dbReference type="InterPro" id="IPR011992">
    <property type="entry name" value="EF-hand-dom_pair"/>
</dbReference>
<dbReference type="Gene3D" id="1.10.238.10">
    <property type="entry name" value="EF-hand"/>
    <property type="match status" value="1"/>
</dbReference>
<comment type="catalytic activity">
    <reaction evidence="1 11">
        <text>a 1,2-diacyl-sn-glycero-3-phospho-(1D-myo-inositol-4,5-bisphosphate) + H2O = 1D-myo-inositol 1,4,5-trisphosphate + a 1,2-diacyl-sn-glycerol + H(+)</text>
        <dbReference type="Rhea" id="RHEA:33179"/>
        <dbReference type="ChEBI" id="CHEBI:15377"/>
        <dbReference type="ChEBI" id="CHEBI:15378"/>
        <dbReference type="ChEBI" id="CHEBI:17815"/>
        <dbReference type="ChEBI" id="CHEBI:58456"/>
        <dbReference type="ChEBI" id="CHEBI:203600"/>
        <dbReference type="EC" id="3.1.4.11"/>
    </reaction>
</comment>
<evidence type="ECO:0000259" key="13">
    <source>
        <dbReference type="PROSITE" id="PS50004"/>
    </source>
</evidence>
<dbReference type="PROSITE" id="PS50007">
    <property type="entry name" value="PIPLC_X_DOMAIN"/>
    <property type="match status" value="1"/>
</dbReference>
<dbReference type="SMART" id="SM00149">
    <property type="entry name" value="PLCYc"/>
    <property type="match status" value="1"/>
</dbReference>
<evidence type="ECO:0000313" key="16">
    <source>
        <dbReference type="Proteomes" id="UP000091857"/>
    </source>
</evidence>
<dbReference type="PANTHER" id="PTHR10336:SF101">
    <property type="entry name" value="PHOSPHOINOSITIDE PHOSPHOLIPASE C 6"/>
    <property type="match status" value="1"/>
</dbReference>
<dbReference type="GO" id="GO:0006950">
    <property type="term" value="P:response to stress"/>
    <property type="evidence" value="ECO:0007669"/>
    <property type="project" value="UniProtKB-ARBA"/>
</dbReference>
<dbReference type="AlphaFoldDB" id="A0A2C9V2B1"/>
<dbReference type="PRINTS" id="PR00390">
    <property type="entry name" value="PHPHLIPASEC"/>
</dbReference>
<dbReference type="InterPro" id="IPR001192">
    <property type="entry name" value="PI-PLC_fam"/>
</dbReference>
<keyword evidence="6 11" id="KW-0378">Hydrolase</keyword>